<name>A0A6M0S3M3_9CYAN</name>
<dbReference type="EMBL" id="QZCE01000002">
    <property type="protein sequence ID" value="NEZ63018.1"/>
    <property type="molecule type" value="Genomic_DNA"/>
</dbReference>
<proteinExistence type="predicted"/>
<gene>
    <name evidence="2" type="ORF">D0962_09525</name>
</gene>
<evidence type="ECO:0000313" key="3">
    <source>
        <dbReference type="Proteomes" id="UP000473574"/>
    </source>
</evidence>
<evidence type="ECO:0000313" key="2">
    <source>
        <dbReference type="EMBL" id="NEZ63018.1"/>
    </source>
</evidence>
<keyword evidence="1" id="KW-1133">Transmembrane helix</keyword>
<organism evidence="2 3">
    <name type="scientific">Adonisia turfae CCMR0082</name>
    <dbReference type="NCBI Taxonomy" id="2304604"/>
    <lineage>
        <taxon>Bacteria</taxon>
        <taxon>Bacillati</taxon>
        <taxon>Cyanobacteriota</taxon>
        <taxon>Adonisia</taxon>
        <taxon>Adonisia turfae</taxon>
    </lineage>
</organism>
<protein>
    <submittedName>
        <fullName evidence="2">Uncharacterized protein</fullName>
    </submittedName>
</protein>
<comment type="caution">
    <text evidence="2">The sequence shown here is derived from an EMBL/GenBank/DDBJ whole genome shotgun (WGS) entry which is preliminary data.</text>
</comment>
<keyword evidence="1" id="KW-0812">Transmembrane</keyword>
<keyword evidence="1" id="KW-0472">Membrane</keyword>
<dbReference type="AlphaFoldDB" id="A0A6M0S3M3"/>
<feature type="transmembrane region" description="Helical" evidence="1">
    <location>
        <begin position="55"/>
        <end position="72"/>
    </location>
</feature>
<evidence type="ECO:0000256" key="1">
    <source>
        <dbReference type="SAM" id="Phobius"/>
    </source>
</evidence>
<reference evidence="2 3" key="1">
    <citation type="journal article" date="2020" name="Microb. Ecol.">
        <title>Ecogenomics of the Marine Benthic Filamentous Cyanobacterium Adonisia.</title>
        <authorList>
            <person name="Walter J.M."/>
            <person name="Coutinho F.H."/>
            <person name="Leomil L."/>
            <person name="Hargreaves P.I."/>
            <person name="Campeao M.E."/>
            <person name="Vieira V.V."/>
            <person name="Silva B.S."/>
            <person name="Fistarol G.O."/>
            <person name="Salomon P.S."/>
            <person name="Sawabe T."/>
            <person name="Mino S."/>
            <person name="Hosokawa M."/>
            <person name="Miyashita H."/>
            <person name="Maruyama F."/>
            <person name="van Verk M.C."/>
            <person name="Dutilh B.E."/>
            <person name="Thompson C.C."/>
            <person name="Thompson F.L."/>
        </authorList>
    </citation>
    <scope>NUCLEOTIDE SEQUENCE [LARGE SCALE GENOMIC DNA]</scope>
    <source>
        <strain evidence="2 3">CCMR0082</strain>
    </source>
</reference>
<dbReference type="Proteomes" id="UP000473574">
    <property type="component" value="Unassembled WGS sequence"/>
</dbReference>
<sequence length="73" mass="7977">MNYKLRLWAFYDQSQHPPMTPEGLAESEYRAIVSDAKADALLECGAHCVGGGDPLGLVVGIIAVAFVWVWVWG</sequence>
<accession>A0A6M0S3M3</accession>